<accession>A0A562SI94</accession>
<dbReference type="EMBL" id="VLLG01000008">
    <property type="protein sequence ID" value="TWI80908.1"/>
    <property type="molecule type" value="Genomic_DNA"/>
</dbReference>
<dbReference type="InterPro" id="IPR003594">
    <property type="entry name" value="HATPase_dom"/>
</dbReference>
<keyword evidence="9" id="KW-0472">Membrane</keyword>
<dbReference type="GO" id="GO:0005524">
    <property type="term" value="F:ATP binding"/>
    <property type="evidence" value="ECO:0007669"/>
    <property type="project" value="UniProtKB-KW"/>
</dbReference>
<evidence type="ECO:0000256" key="6">
    <source>
        <dbReference type="ARBA" id="ARBA00022777"/>
    </source>
</evidence>
<keyword evidence="4" id="KW-0808">Transferase</keyword>
<dbReference type="RefSeq" id="WP_145719455.1">
    <property type="nucleotide sequence ID" value="NZ_BAAAFY010000003.1"/>
</dbReference>
<feature type="chain" id="PRO_5021940277" description="histidine kinase" evidence="10">
    <location>
        <begin position="21"/>
        <end position="757"/>
    </location>
</feature>
<keyword evidence="10" id="KW-0732">Signal</keyword>
<keyword evidence="9" id="KW-1133">Transmembrane helix</keyword>
<dbReference type="PANTHER" id="PTHR41523">
    <property type="entry name" value="TWO-COMPONENT SYSTEM SENSOR PROTEIN"/>
    <property type="match status" value="1"/>
</dbReference>
<sequence>MLRVLSIACLVLFVCLQSPAQTPSSQLPGELRSLLQKSTSDAGRVPLLWKLGEHYLTRPDEHKQDLDSAFYFVQHALQLCETLQDMPARYYSIGLLGRIFFESGQQEQGKACFREVAAYYHGLGNSQEEMTWLRYLAIFLPEMDSNYPEKVRIHGEVLAISRQVKDTLRQEEALKEIADVYLRWGKLDTAELKLLELLRMQQAVRSRKLLYTYDLLAAVSTYQGNYNKALPYAMETIRQMQLVKDTAHAGIFYNRIGSIYGELGHHERSTYWHSRAFTTEKARHTHSRYVVCGHLVRSLIWQGKQQEALLLLRKAVKEDPPQSMVDKGAVARALGDCYKALHRYTLAERYYLEMMHWEEQMGKGNISYSQEVYYSIGKFYTDRRQYDKAGYYLRKLLTLPAGKNSAINRKRDTHLALFKVDSASGSYLSAIRHLQLYNLLRDSIFTETKSRQLAELQVRYETSRKEQDIQLLRNRSQLERSRLQQARLGRNLTLAGIIMLLAIVGLLYNRYRLKQRSHRQLQAQQEEIHRKNYSLEALVKEKDRLLEEKQWLLKEVHHRVKNNLQIVMSLLNTQSAHTENDAALLVIRENQHRVYAMSLIHQKLYQSENVALIDMPVYIRELVDYLRSSFDTRHIRFELRIAAVKLDVSQTVPLGLILNEAVTNAIKYAFPGERDGCITVTLRHAADGHLLLAIADNGIGLPADFDPGKSNSLGMSLMQGLSRQLGGSFQMRQDAGLAIAVQFMATSAIINEMIPYE</sequence>
<dbReference type="PANTHER" id="PTHR41523:SF8">
    <property type="entry name" value="ETHYLENE RESPONSE SENSOR PROTEIN"/>
    <property type="match status" value="1"/>
</dbReference>
<evidence type="ECO:0000256" key="1">
    <source>
        <dbReference type="ARBA" id="ARBA00000085"/>
    </source>
</evidence>
<dbReference type="InterPro" id="IPR011990">
    <property type="entry name" value="TPR-like_helical_dom_sf"/>
</dbReference>
<dbReference type="PROSITE" id="PS50005">
    <property type="entry name" value="TPR"/>
    <property type="match status" value="1"/>
</dbReference>
<comment type="caution">
    <text evidence="12">The sequence shown here is derived from an EMBL/GenBank/DDBJ whole genome shotgun (WGS) entry which is preliminary data.</text>
</comment>
<dbReference type="Pfam" id="PF07568">
    <property type="entry name" value="HisKA_2"/>
    <property type="match status" value="1"/>
</dbReference>
<feature type="transmembrane region" description="Helical" evidence="9">
    <location>
        <begin position="492"/>
        <end position="511"/>
    </location>
</feature>
<organism evidence="12 13">
    <name type="scientific">Chitinophaga japonensis</name>
    <name type="common">Flexibacter japonensis</name>
    <dbReference type="NCBI Taxonomy" id="104662"/>
    <lineage>
        <taxon>Bacteria</taxon>
        <taxon>Pseudomonadati</taxon>
        <taxon>Bacteroidota</taxon>
        <taxon>Chitinophagia</taxon>
        <taxon>Chitinophagales</taxon>
        <taxon>Chitinophagaceae</taxon>
        <taxon>Chitinophaga</taxon>
    </lineage>
</organism>
<dbReference type="OrthoDB" id="1223659at2"/>
<evidence type="ECO:0000313" key="12">
    <source>
        <dbReference type="EMBL" id="TWI80908.1"/>
    </source>
</evidence>
<dbReference type="InterPro" id="IPR019734">
    <property type="entry name" value="TPR_rpt"/>
</dbReference>
<evidence type="ECO:0000259" key="11">
    <source>
        <dbReference type="PROSITE" id="PS50109"/>
    </source>
</evidence>
<keyword evidence="13" id="KW-1185">Reference proteome</keyword>
<keyword evidence="3" id="KW-0597">Phosphoprotein</keyword>
<dbReference type="GO" id="GO:0004673">
    <property type="term" value="F:protein histidine kinase activity"/>
    <property type="evidence" value="ECO:0007669"/>
    <property type="project" value="UniProtKB-EC"/>
</dbReference>
<dbReference type="PROSITE" id="PS50109">
    <property type="entry name" value="HIS_KIN"/>
    <property type="match status" value="1"/>
</dbReference>
<comment type="catalytic activity">
    <reaction evidence="1">
        <text>ATP + protein L-histidine = ADP + protein N-phospho-L-histidine.</text>
        <dbReference type="EC" id="2.7.13.3"/>
    </reaction>
</comment>
<reference evidence="12 13" key="1">
    <citation type="journal article" date="2013" name="Stand. Genomic Sci.">
        <title>Genomic Encyclopedia of Type Strains, Phase I: The one thousand microbial genomes (KMG-I) project.</title>
        <authorList>
            <person name="Kyrpides N.C."/>
            <person name="Woyke T."/>
            <person name="Eisen J.A."/>
            <person name="Garrity G."/>
            <person name="Lilburn T.G."/>
            <person name="Beck B.J."/>
            <person name="Whitman W.B."/>
            <person name="Hugenholtz P."/>
            <person name="Klenk H.P."/>
        </authorList>
    </citation>
    <scope>NUCLEOTIDE SEQUENCE [LARGE SCALE GENOMIC DNA]</scope>
    <source>
        <strain evidence="12 13">DSM 13484</strain>
    </source>
</reference>
<dbReference type="InterPro" id="IPR036890">
    <property type="entry name" value="HATPase_C_sf"/>
</dbReference>
<keyword evidence="6 12" id="KW-0418">Kinase</keyword>
<dbReference type="InterPro" id="IPR005467">
    <property type="entry name" value="His_kinase_dom"/>
</dbReference>
<dbReference type="InterPro" id="IPR011495">
    <property type="entry name" value="Sig_transdc_His_kin_sub2_dim/P"/>
</dbReference>
<dbReference type="SMART" id="SM00387">
    <property type="entry name" value="HATPase_c"/>
    <property type="match status" value="1"/>
</dbReference>
<proteinExistence type="predicted"/>
<dbReference type="Pfam" id="PF02518">
    <property type="entry name" value="HATPase_c"/>
    <property type="match status" value="1"/>
</dbReference>
<dbReference type="Gene3D" id="3.30.450.20">
    <property type="entry name" value="PAS domain"/>
    <property type="match status" value="1"/>
</dbReference>
<keyword evidence="7" id="KW-0067">ATP-binding</keyword>
<evidence type="ECO:0000256" key="8">
    <source>
        <dbReference type="PROSITE-ProRule" id="PRU00339"/>
    </source>
</evidence>
<feature type="signal peptide" evidence="10">
    <location>
        <begin position="1"/>
        <end position="20"/>
    </location>
</feature>
<evidence type="ECO:0000256" key="4">
    <source>
        <dbReference type="ARBA" id="ARBA00022679"/>
    </source>
</evidence>
<dbReference type="EC" id="2.7.13.3" evidence="2"/>
<evidence type="ECO:0000256" key="5">
    <source>
        <dbReference type="ARBA" id="ARBA00022741"/>
    </source>
</evidence>
<dbReference type="Proteomes" id="UP000316778">
    <property type="component" value="Unassembled WGS sequence"/>
</dbReference>
<evidence type="ECO:0000256" key="9">
    <source>
        <dbReference type="SAM" id="Phobius"/>
    </source>
</evidence>
<dbReference type="Gene3D" id="1.25.40.10">
    <property type="entry name" value="Tetratricopeptide repeat domain"/>
    <property type="match status" value="2"/>
</dbReference>
<dbReference type="SUPFAM" id="SSF48452">
    <property type="entry name" value="TPR-like"/>
    <property type="match status" value="2"/>
</dbReference>
<dbReference type="Gene3D" id="3.30.565.10">
    <property type="entry name" value="Histidine kinase-like ATPase, C-terminal domain"/>
    <property type="match status" value="1"/>
</dbReference>
<name>A0A562SI94_CHIJA</name>
<evidence type="ECO:0000313" key="13">
    <source>
        <dbReference type="Proteomes" id="UP000316778"/>
    </source>
</evidence>
<dbReference type="SUPFAM" id="SSF55874">
    <property type="entry name" value="ATPase domain of HSP90 chaperone/DNA topoisomerase II/histidine kinase"/>
    <property type="match status" value="1"/>
</dbReference>
<evidence type="ECO:0000256" key="10">
    <source>
        <dbReference type="SAM" id="SignalP"/>
    </source>
</evidence>
<evidence type="ECO:0000256" key="7">
    <source>
        <dbReference type="ARBA" id="ARBA00022840"/>
    </source>
</evidence>
<protein>
    <recommendedName>
        <fullName evidence="2">histidine kinase</fullName>
        <ecNumber evidence="2">2.7.13.3</ecNumber>
    </recommendedName>
</protein>
<feature type="domain" description="Histidine kinase" evidence="11">
    <location>
        <begin position="555"/>
        <end position="747"/>
    </location>
</feature>
<evidence type="ECO:0000256" key="3">
    <source>
        <dbReference type="ARBA" id="ARBA00022553"/>
    </source>
</evidence>
<gene>
    <name evidence="12" type="ORF">LX66_5513</name>
</gene>
<keyword evidence="9" id="KW-0812">Transmembrane</keyword>
<keyword evidence="8" id="KW-0802">TPR repeat</keyword>
<evidence type="ECO:0000256" key="2">
    <source>
        <dbReference type="ARBA" id="ARBA00012438"/>
    </source>
</evidence>
<dbReference type="AlphaFoldDB" id="A0A562SI94"/>
<keyword evidence="5" id="KW-0547">Nucleotide-binding</keyword>
<feature type="repeat" description="TPR" evidence="8">
    <location>
        <begin position="370"/>
        <end position="403"/>
    </location>
</feature>